<dbReference type="RefSeq" id="WP_275087771.1">
    <property type="nucleotide sequence ID" value="NZ_CP119078.1"/>
</dbReference>
<dbReference type="InterPro" id="IPR011250">
    <property type="entry name" value="OMP/PagP_B-barrel"/>
</dbReference>
<organism evidence="3 4">
    <name type="scientific">Legionella cardiaca</name>
    <dbReference type="NCBI Taxonomy" id="1071983"/>
    <lineage>
        <taxon>Bacteria</taxon>
        <taxon>Pseudomonadati</taxon>
        <taxon>Pseudomonadota</taxon>
        <taxon>Gammaproteobacteria</taxon>
        <taxon>Legionellales</taxon>
        <taxon>Legionellaceae</taxon>
        <taxon>Legionella</taxon>
    </lineage>
</organism>
<reference evidence="3 4" key="1">
    <citation type="submission" date="2023-02" db="EMBL/GenBank/DDBJ databases">
        <title>Genome Sequence of L. cardiaca H63T.</title>
        <authorList>
            <person name="Lopez A.E."/>
            <person name="Cianciotto N.P."/>
        </authorList>
    </citation>
    <scope>NUCLEOTIDE SEQUENCE [LARGE SCALE GENOMIC DNA]</scope>
    <source>
        <strain evidence="3 4">H63</strain>
    </source>
</reference>
<evidence type="ECO:0000313" key="3">
    <source>
        <dbReference type="EMBL" id="WED41947.1"/>
    </source>
</evidence>
<dbReference type="EMBL" id="CP119078">
    <property type="protein sequence ID" value="WED41947.1"/>
    <property type="molecule type" value="Genomic_DNA"/>
</dbReference>
<feature type="domain" description="Msp4/OMP-like" evidence="2">
    <location>
        <begin position="59"/>
        <end position="191"/>
    </location>
</feature>
<dbReference type="InterPro" id="IPR002566">
    <property type="entry name" value="Msp4_OMP-like"/>
</dbReference>
<proteinExistence type="predicted"/>
<evidence type="ECO:0000313" key="4">
    <source>
        <dbReference type="Proteomes" id="UP001222087"/>
    </source>
</evidence>
<feature type="signal peptide" evidence="1">
    <location>
        <begin position="1"/>
        <end position="21"/>
    </location>
</feature>
<protein>
    <submittedName>
        <fullName evidence="3">Outer membrane beta-barrel protein</fullName>
    </submittedName>
</protein>
<gene>
    <name evidence="3" type="ORF">PXX05_08355</name>
</gene>
<keyword evidence="1" id="KW-0732">Signal</keyword>
<dbReference type="SUPFAM" id="SSF56925">
    <property type="entry name" value="OMPA-like"/>
    <property type="match status" value="1"/>
</dbReference>
<evidence type="ECO:0000259" key="2">
    <source>
        <dbReference type="Pfam" id="PF01617"/>
    </source>
</evidence>
<evidence type="ECO:0000256" key="1">
    <source>
        <dbReference type="SAM" id="SignalP"/>
    </source>
</evidence>
<keyword evidence="4" id="KW-1185">Reference proteome</keyword>
<sequence>MNKFLKLSFAGLVASSSAAFATIPPDGWYFGLFGLASYVPTTNFTLSSSQLDTLNSSIKKYNESSTNDVPFPTSGNGEIKYQFGGGIGGQFGYRYCGFRFEGEILWNYNTYKNITIGGLTFGKNQQTVTTQTSSGTVTTITNPYSMSGHDQLLGGLFNVLYEFYNHEAQDVSWMPYVGVGIGYANIKNDWIININQLNPNTGLFGFFPVLDVSAGDTTPIGQAILGIDYQMDDYFSVGMDYRYITSRQLQNSNDRLTFHTLNFNFNYWFNG</sequence>
<accession>A0ABY8AS08</accession>
<feature type="chain" id="PRO_5047352061" evidence="1">
    <location>
        <begin position="22"/>
        <end position="271"/>
    </location>
</feature>
<name>A0ABY8AS08_9GAMM</name>
<dbReference type="Pfam" id="PF01617">
    <property type="entry name" value="Surface_Ag_2"/>
    <property type="match status" value="1"/>
</dbReference>
<dbReference type="Proteomes" id="UP001222087">
    <property type="component" value="Chromosome"/>
</dbReference>
<dbReference type="Gene3D" id="2.40.160.20">
    <property type="match status" value="1"/>
</dbReference>